<evidence type="ECO:0000256" key="4">
    <source>
        <dbReference type="ARBA" id="ARBA00022741"/>
    </source>
</evidence>
<dbReference type="InterPro" id="IPR011009">
    <property type="entry name" value="Kinase-like_dom_sf"/>
</dbReference>
<evidence type="ECO:0000256" key="5">
    <source>
        <dbReference type="ARBA" id="ARBA00022777"/>
    </source>
</evidence>
<sequence length="439" mass="45713">MRPVTSRPGRTLGPGGGPLPPVSGRLLAGRYRLTGRPAESGVSWRGEAVDSVTGLPVLLEATPLPEVVGAELLDDGLDTVYGLPPEEGAEQPESAAAAHAVRRATRAAEAAPAHPRLVQDYEAFEQDGRLWVAGERLPGVPLARLLERGPLPLYRAAEIAGDLLGALRAVHSAGLVHGNITPETVLICEDGTAMLGGLGTGAAQQALCDGPDGGPPGPGWTLARLRARDVRAALAGPCAERWAPEQVGPAGGDRVPLPRQPLPGEPVGPAADCWAVGVLLFRMLTGRAPFPEEDVGVLFDAVRARRQASAKACGPLRPLVEELLHPDPAARPDPALVRRRLAELLARAPEPYDPDASGVAALLPAVRPAGAVERRRRGGAPVPHPDHPHGPPRHARPGLLRPGLLRPGLLRPGLLGPLLVGGLMLVVLLVLLMTVLLAG</sequence>
<keyword evidence="2" id="KW-0723">Serine/threonine-protein kinase</keyword>
<evidence type="ECO:0000313" key="11">
    <source>
        <dbReference type="Proteomes" id="UP000249340"/>
    </source>
</evidence>
<dbReference type="EC" id="2.7.11.1" evidence="1"/>
<dbReference type="SMART" id="SM00220">
    <property type="entry name" value="S_TKc"/>
    <property type="match status" value="1"/>
</dbReference>
<dbReference type="EMBL" id="CP031264">
    <property type="protein sequence ID" value="AXI77978.1"/>
    <property type="molecule type" value="Genomic_DNA"/>
</dbReference>
<dbReference type="PROSITE" id="PS50011">
    <property type="entry name" value="PROTEIN_KINASE_DOM"/>
    <property type="match status" value="1"/>
</dbReference>
<dbReference type="KEGG" id="stri:C7M71_011540"/>
<keyword evidence="8" id="KW-1133">Transmembrane helix</keyword>
<keyword evidence="4" id="KW-0547">Nucleotide-binding</keyword>
<proteinExistence type="predicted"/>
<evidence type="ECO:0000256" key="8">
    <source>
        <dbReference type="SAM" id="Phobius"/>
    </source>
</evidence>
<dbReference type="PANTHER" id="PTHR43289">
    <property type="entry name" value="MITOGEN-ACTIVATED PROTEIN KINASE KINASE KINASE 20-RELATED"/>
    <property type="match status" value="1"/>
</dbReference>
<evidence type="ECO:0000313" key="10">
    <source>
        <dbReference type="EMBL" id="AXI77978.1"/>
    </source>
</evidence>
<keyword evidence="6" id="KW-0067">ATP-binding</keyword>
<feature type="region of interest" description="Disordered" evidence="7">
    <location>
        <begin position="373"/>
        <end position="399"/>
    </location>
</feature>
<gene>
    <name evidence="10" type="ORF">C7M71_011540</name>
</gene>
<accession>A0A345SW73</accession>
<keyword evidence="8" id="KW-0472">Membrane</keyword>
<dbReference type="Gene3D" id="1.10.510.10">
    <property type="entry name" value="Transferase(Phosphotransferase) domain 1"/>
    <property type="match status" value="1"/>
</dbReference>
<keyword evidence="5" id="KW-0418">Kinase</keyword>
<keyword evidence="3" id="KW-0808">Transferase</keyword>
<feature type="domain" description="Protein kinase" evidence="9">
    <location>
        <begin position="31"/>
        <end position="345"/>
    </location>
</feature>
<dbReference type="SUPFAM" id="SSF56112">
    <property type="entry name" value="Protein kinase-like (PK-like)"/>
    <property type="match status" value="1"/>
</dbReference>
<protein>
    <recommendedName>
        <fullName evidence="1">non-specific serine/threonine protein kinase</fullName>
        <ecNumber evidence="1">2.7.11.1</ecNumber>
    </recommendedName>
</protein>
<evidence type="ECO:0000256" key="1">
    <source>
        <dbReference type="ARBA" id="ARBA00012513"/>
    </source>
</evidence>
<evidence type="ECO:0000259" key="9">
    <source>
        <dbReference type="PROSITE" id="PS50011"/>
    </source>
</evidence>
<feature type="region of interest" description="Disordered" evidence="7">
    <location>
        <begin position="1"/>
        <end position="23"/>
    </location>
</feature>
<dbReference type="OrthoDB" id="3870120at2"/>
<reference evidence="11" key="1">
    <citation type="submission" date="2018-07" db="EMBL/GenBank/DDBJ databases">
        <title>Streptacidiphilus bronchialis DSM 106435 chromosome.</title>
        <authorList>
            <person name="Batra D."/>
            <person name="Gulvik C.A."/>
        </authorList>
    </citation>
    <scope>NUCLEOTIDE SEQUENCE [LARGE SCALE GENOMIC DNA]</scope>
    <source>
        <strain evidence="11">DSM 106435</strain>
    </source>
</reference>
<dbReference type="GO" id="GO:0004674">
    <property type="term" value="F:protein serine/threonine kinase activity"/>
    <property type="evidence" value="ECO:0007669"/>
    <property type="project" value="UniProtKB-KW"/>
</dbReference>
<dbReference type="Proteomes" id="UP000249340">
    <property type="component" value="Chromosome"/>
</dbReference>
<keyword evidence="8" id="KW-0812">Transmembrane</keyword>
<dbReference type="AlphaFoldDB" id="A0A345SW73"/>
<evidence type="ECO:0000256" key="3">
    <source>
        <dbReference type="ARBA" id="ARBA00022679"/>
    </source>
</evidence>
<evidence type="ECO:0000256" key="7">
    <source>
        <dbReference type="SAM" id="MobiDB-lite"/>
    </source>
</evidence>
<keyword evidence="11" id="KW-1185">Reference proteome</keyword>
<feature type="compositionally biased region" description="Low complexity" evidence="7">
    <location>
        <begin position="1"/>
        <end position="11"/>
    </location>
</feature>
<name>A0A345SW73_9ACTN</name>
<evidence type="ECO:0000256" key="6">
    <source>
        <dbReference type="ARBA" id="ARBA00022840"/>
    </source>
</evidence>
<dbReference type="PANTHER" id="PTHR43289:SF6">
    <property type="entry name" value="SERINE_THREONINE-PROTEIN KINASE NEKL-3"/>
    <property type="match status" value="1"/>
</dbReference>
<organism evidence="10 11">
    <name type="scientific">Peterkaempfera bronchialis</name>
    <dbReference type="NCBI Taxonomy" id="2126346"/>
    <lineage>
        <taxon>Bacteria</taxon>
        <taxon>Bacillati</taxon>
        <taxon>Actinomycetota</taxon>
        <taxon>Actinomycetes</taxon>
        <taxon>Kitasatosporales</taxon>
        <taxon>Streptomycetaceae</taxon>
        <taxon>Peterkaempfera</taxon>
    </lineage>
</organism>
<evidence type="ECO:0000256" key="2">
    <source>
        <dbReference type="ARBA" id="ARBA00022527"/>
    </source>
</evidence>
<dbReference type="GO" id="GO:0005524">
    <property type="term" value="F:ATP binding"/>
    <property type="evidence" value="ECO:0007669"/>
    <property type="project" value="UniProtKB-KW"/>
</dbReference>
<dbReference type="InterPro" id="IPR000719">
    <property type="entry name" value="Prot_kinase_dom"/>
</dbReference>
<feature type="transmembrane region" description="Helical" evidence="8">
    <location>
        <begin position="414"/>
        <end position="438"/>
    </location>
</feature>